<dbReference type="PANTHER" id="PTHR31630:SF6">
    <property type="entry name" value="PHYTANOYL-COA DIOXYGENASE-RELATED"/>
    <property type="match status" value="1"/>
</dbReference>
<feature type="region of interest" description="Disordered" evidence="1">
    <location>
        <begin position="141"/>
        <end position="182"/>
    </location>
</feature>
<accession>A0A9C7C992</accession>
<evidence type="ECO:0000256" key="1">
    <source>
        <dbReference type="SAM" id="MobiDB-lite"/>
    </source>
</evidence>
<proteinExistence type="predicted"/>
<feature type="compositionally biased region" description="Basic residues" evidence="1">
    <location>
        <begin position="77"/>
        <end position="86"/>
    </location>
</feature>
<sequence>MQDSNPNKIMYRYKIIIKMASHSTVMYSVNPRVYTDEMDRSSLQSIHNSHPVSMWPTTDENPRFSSESVRTGDRLGTKSKKGKNIRNRLQPESNQPRVRRNNTSTEEEYVPRTKLFYSIPIYKPTKVGSLSCSHAKIKQQIEESVRTGDRLGTKNKKGKNKRNRPQSESKRPRVRRNNTSAEEEYVPRTELFYSIPIYKPTKVGSLSCSHAKIKQQIEESVRTGDRLGTKNKKGKNKRNRPQSESKRPRVRRNNTSAEEGYVPRTELSCSIPIYKPTEIGSLSCSHDTIEQQMAGYVPEPICTYNNKHSRINQYVPGSLTRENPLPRGKTIPKIGNKVSGCNSVPHSTILVSAGAPRYVYLANNELHTNIATVETECSRYTASVNDTLKICRLMSCFGFVIVKGILTQKQCNDINSGVWGCMESITANLDLPVDRNNPRTWHSIRLQRHSRDVYCHHGIAHAEFLWTLRQNPRILSVFASLYKCPPEELLASFDGVSMQTSPESNRNQNDGWHETCRYRFEHSIVPANRQSYYRSWITARDIRPGDYSNSIFVGSHRINSKFSEDGSGAPQGIHFYEKRCKHIRITCSAGSLVVWDSRLLHSDLAPLRGRKRPNHRVACLLSYYPRTGMPENLMEHRVLLFRARKPDQGLDDDKMPLPVSEKLVDLKHRLIETAELRYLVGYRPSVLTSSPYNRMTTYDSRNCYS</sequence>
<name>A0A9C7C992_9VIRU</name>
<evidence type="ECO:0000313" key="2">
    <source>
        <dbReference type="EMBL" id="BDT63041.1"/>
    </source>
</evidence>
<feature type="region of interest" description="Disordered" evidence="1">
    <location>
        <begin position="47"/>
        <end position="107"/>
    </location>
</feature>
<feature type="compositionally biased region" description="Polar residues" evidence="1">
    <location>
        <begin position="47"/>
        <end position="69"/>
    </location>
</feature>
<reference evidence="2" key="1">
    <citation type="submission" date="2022-10" db="EMBL/GenBank/DDBJ databases">
        <title>Genome sequences of endogenous nimaviruses in decapod crustaceans.</title>
        <authorList>
            <person name="Kawato S."/>
            <person name="Nozaki R."/>
            <person name="Kondo H."/>
            <person name="Hirono I."/>
        </authorList>
    </citation>
    <scope>NUCLEOTIDE SEQUENCE</scope>
    <source>
        <strain evidence="2">Ube2021</strain>
    </source>
</reference>
<dbReference type="PANTHER" id="PTHR31630">
    <property type="entry name" value="PHYTANOYL-COA DIOXYGENASE-RELATED-RELATED"/>
    <property type="match status" value="1"/>
</dbReference>
<feature type="compositionally biased region" description="Basic residues" evidence="1">
    <location>
        <begin position="153"/>
        <end position="164"/>
    </location>
</feature>
<feature type="compositionally biased region" description="Basic and acidic residues" evidence="1">
    <location>
        <begin position="141"/>
        <end position="152"/>
    </location>
</feature>
<feature type="region of interest" description="Disordered" evidence="1">
    <location>
        <begin position="217"/>
        <end position="259"/>
    </location>
</feature>
<feature type="compositionally biased region" description="Basic residues" evidence="1">
    <location>
        <begin position="229"/>
        <end position="240"/>
    </location>
</feature>
<feature type="compositionally biased region" description="Polar residues" evidence="1">
    <location>
        <begin position="90"/>
        <end position="104"/>
    </location>
</feature>
<organism evidence="2">
    <name type="scientific">Trachysalambria curvirostris nimavirus</name>
    <dbReference type="NCBI Taxonomy" id="2984282"/>
    <lineage>
        <taxon>Viruses</taxon>
        <taxon>Viruses incertae sedis</taxon>
        <taxon>Naldaviricetes</taxon>
        <taxon>Nimaviridae</taxon>
    </lineage>
</organism>
<protein>
    <submittedName>
        <fullName evidence="2">Scv136-like protein</fullName>
    </submittedName>
</protein>
<dbReference type="Gene3D" id="2.60.120.620">
    <property type="entry name" value="q2cbj1_9rhob like domain"/>
    <property type="match status" value="1"/>
</dbReference>
<feature type="compositionally biased region" description="Basic and acidic residues" evidence="1">
    <location>
        <begin position="217"/>
        <end position="228"/>
    </location>
</feature>
<dbReference type="EMBL" id="LC738880">
    <property type="protein sequence ID" value="BDT63041.1"/>
    <property type="molecule type" value="Genomic_DNA"/>
</dbReference>
<dbReference type="SUPFAM" id="SSF51197">
    <property type="entry name" value="Clavaminate synthase-like"/>
    <property type="match status" value="1"/>
</dbReference>